<name>A0A2N9F988_FAGSY</name>
<feature type="transmembrane region" description="Helical" evidence="1">
    <location>
        <begin position="260"/>
        <end position="280"/>
    </location>
</feature>
<feature type="transmembrane region" description="Helical" evidence="1">
    <location>
        <begin position="70"/>
        <end position="88"/>
    </location>
</feature>
<gene>
    <name evidence="2" type="ORF">FSB_LOCUS11462</name>
</gene>
<accession>A0A2N9F988</accession>
<keyword evidence="1" id="KW-0472">Membrane</keyword>
<reference evidence="2" key="1">
    <citation type="submission" date="2018-02" db="EMBL/GenBank/DDBJ databases">
        <authorList>
            <person name="Cohen D.B."/>
            <person name="Kent A.D."/>
        </authorList>
    </citation>
    <scope>NUCLEOTIDE SEQUENCE</scope>
</reference>
<keyword evidence="1" id="KW-0812">Transmembrane</keyword>
<evidence type="ECO:0000313" key="2">
    <source>
        <dbReference type="EMBL" id="SPC83580.1"/>
    </source>
</evidence>
<dbReference type="EMBL" id="OIVN01000657">
    <property type="protein sequence ID" value="SPC83580.1"/>
    <property type="molecule type" value="Genomic_DNA"/>
</dbReference>
<feature type="transmembrane region" description="Helical" evidence="1">
    <location>
        <begin position="220"/>
        <end position="240"/>
    </location>
</feature>
<organism evidence="2">
    <name type="scientific">Fagus sylvatica</name>
    <name type="common">Beechnut</name>
    <dbReference type="NCBI Taxonomy" id="28930"/>
    <lineage>
        <taxon>Eukaryota</taxon>
        <taxon>Viridiplantae</taxon>
        <taxon>Streptophyta</taxon>
        <taxon>Embryophyta</taxon>
        <taxon>Tracheophyta</taxon>
        <taxon>Spermatophyta</taxon>
        <taxon>Magnoliopsida</taxon>
        <taxon>eudicotyledons</taxon>
        <taxon>Gunneridae</taxon>
        <taxon>Pentapetalae</taxon>
        <taxon>rosids</taxon>
        <taxon>fabids</taxon>
        <taxon>Fagales</taxon>
        <taxon>Fagaceae</taxon>
        <taxon>Fagus</taxon>
    </lineage>
</organism>
<keyword evidence="1" id="KW-1133">Transmembrane helix</keyword>
<sequence length="318" mass="34642">MWSSVPHPETSRQLLNRCSLLNLRLALCKSITSFLLLEKEAPPLPISSIPSPDLDPNMTPLSPPFNNGPSPLLLIISMGISLIMRFGLNRVKPLFLSRLPVPILFPEALLPVVVEEDAINPPHLVVVVPPPLHHSDLIVAGGEEEILPMMLTQFVKCAIVLDPTDPNWYTDTGATNHLTSDLANLNVHFEEYLGSDQIRVGNGGKRFTEKFSVNHFPKNFTLLLSPFALFLLFFSALSLAQQASVLPEPPSISFAADLGFAVDFAVVFVVDLGFAAVASGSRLRGGLRRSPSRLTVSLGFAVDSSSNVLLRQEPVLLI</sequence>
<dbReference type="AlphaFoldDB" id="A0A2N9F988"/>
<evidence type="ECO:0000256" key="1">
    <source>
        <dbReference type="SAM" id="Phobius"/>
    </source>
</evidence>
<proteinExistence type="predicted"/>
<protein>
    <submittedName>
        <fullName evidence="2">Uncharacterized protein</fullName>
    </submittedName>
</protein>